<dbReference type="OrthoDB" id="5360691at2"/>
<gene>
    <name evidence="5" type="ORF">NCTC12475_01033</name>
</gene>
<reference evidence="5 6" key="1">
    <citation type="submission" date="2018-06" db="EMBL/GenBank/DDBJ databases">
        <authorList>
            <consortium name="Pathogen Informatics"/>
            <person name="Doyle S."/>
        </authorList>
    </citation>
    <scope>NUCLEOTIDE SEQUENCE [LARGE SCALE GENOMIC DNA]</scope>
    <source>
        <strain evidence="5 6">NCTC12475</strain>
    </source>
</reference>
<dbReference type="PANTHER" id="PTHR30408">
    <property type="entry name" value="TYPE-1 RESTRICTION ENZYME ECOKI SPECIFICITY PROTEIN"/>
    <property type="match status" value="1"/>
</dbReference>
<dbReference type="SUPFAM" id="SSF116734">
    <property type="entry name" value="DNA methylase specificity domain"/>
    <property type="match status" value="1"/>
</dbReference>
<accession>A0A381DJE5</accession>
<evidence type="ECO:0000259" key="4">
    <source>
        <dbReference type="Pfam" id="PF01420"/>
    </source>
</evidence>
<dbReference type="EMBL" id="UFVD01000001">
    <property type="protein sequence ID" value="SUX10822.1"/>
    <property type="molecule type" value="Genomic_DNA"/>
</dbReference>
<dbReference type="GO" id="GO:0003677">
    <property type="term" value="F:DNA binding"/>
    <property type="evidence" value="ECO:0007669"/>
    <property type="project" value="UniProtKB-KW"/>
</dbReference>
<dbReference type="Gene3D" id="3.90.220.20">
    <property type="entry name" value="DNA methylase specificity domains"/>
    <property type="match status" value="1"/>
</dbReference>
<dbReference type="AlphaFoldDB" id="A0A381DJE5"/>
<keyword evidence="3" id="KW-0238">DNA-binding</keyword>
<keyword evidence="6" id="KW-1185">Reference proteome</keyword>
<proteinExistence type="inferred from homology"/>
<keyword evidence="2" id="KW-0680">Restriction system</keyword>
<evidence type="ECO:0000313" key="5">
    <source>
        <dbReference type="EMBL" id="SUX10822.1"/>
    </source>
</evidence>
<dbReference type="RefSeq" id="WP_089183183.1">
    <property type="nucleotide sequence ID" value="NZ_CP043427.1"/>
</dbReference>
<name>A0A381DJE5_9BACT</name>
<dbReference type="InterPro" id="IPR044946">
    <property type="entry name" value="Restrct_endonuc_typeI_TRD_sf"/>
</dbReference>
<evidence type="ECO:0000256" key="2">
    <source>
        <dbReference type="ARBA" id="ARBA00022747"/>
    </source>
</evidence>
<dbReference type="Pfam" id="PF01420">
    <property type="entry name" value="Methylase_S"/>
    <property type="match status" value="1"/>
</dbReference>
<evidence type="ECO:0000313" key="6">
    <source>
        <dbReference type="Proteomes" id="UP000254920"/>
    </source>
</evidence>
<dbReference type="Proteomes" id="UP000254920">
    <property type="component" value="Unassembled WGS sequence"/>
</dbReference>
<organism evidence="5 6">
    <name type="scientific">Campylobacter sputorum subsp. sputorum</name>
    <dbReference type="NCBI Taxonomy" id="32024"/>
    <lineage>
        <taxon>Bacteria</taxon>
        <taxon>Pseudomonadati</taxon>
        <taxon>Campylobacterota</taxon>
        <taxon>Epsilonproteobacteria</taxon>
        <taxon>Campylobacterales</taxon>
        <taxon>Campylobacteraceae</taxon>
        <taxon>Campylobacter</taxon>
    </lineage>
</organism>
<dbReference type="InterPro" id="IPR052021">
    <property type="entry name" value="Type-I_RS_S_subunit"/>
</dbReference>
<evidence type="ECO:0000256" key="3">
    <source>
        <dbReference type="ARBA" id="ARBA00023125"/>
    </source>
</evidence>
<dbReference type="GeneID" id="93091454"/>
<evidence type="ECO:0000256" key="1">
    <source>
        <dbReference type="ARBA" id="ARBA00010923"/>
    </source>
</evidence>
<protein>
    <submittedName>
        <fullName evidence="5">Restriction modification system DNA specificity subunit</fullName>
    </submittedName>
</protein>
<dbReference type="GO" id="GO:0009307">
    <property type="term" value="P:DNA restriction-modification system"/>
    <property type="evidence" value="ECO:0007669"/>
    <property type="project" value="UniProtKB-KW"/>
</dbReference>
<dbReference type="InterPro" id="IPR000055">
    <property type="entry name" value="Restrct_endonuc_typeI_TRD"/>
</dbReference>
<sequence>MNLKLKDIATISVGLLLNRKKASSKDKDKFNYKVISLKDFNDDAVYNHEFAENFIANEDLTQYLAQKGDILVRLREPNFAIYIDKDYPNLIYSSLVAKIRVKNFNPLFIAHYLNSSVVKRRLLKDISGTSIPTINIKNLENINIPKISLQKQEYLVKCLQEFRKNNQILKNLITQNKKVQKFIIENLEQGI</sequence>
<dbReference type="PANTHER" id="PTHR30408:SF12">
    <property type="entry name" value="TYPE I RESTRICTION ENZYME MJAVIII SPECIFICITY SUBUNIT"/>
    <property type="match status" value="1"/>
</dbReference>
<feature type="domain" description="Type I restriction modification DNA specificity" evidence="4">
    <location>
        <begin position="3"/>
        <end position="174"/>
    </location>
</feature>
<comment type="similarity">
    <text evidence="1">Belongs to the type-I restriction system S methylase family.</text>
</comment>